<dbReference type="RefSeq" id="WP_146834797.1">
    <property type="nucleotide sequence ID" value="NZ_BJVQ01000009.1"/>
</dbReference>
<dbReference type="EMBL" id="BJVQ01000009">
    <property type="protein sequence ID" value="GEL45988.1"/>
    <property type="molecule type" value="Genomic_DNA"/>
</dbReference>
<reference evidence="1 3" key="1">
    <citation type="submission" date="2019-07" db="EMBL/GenBank/DDBJ databases">
        <title>Whole genome shotgun sequence of Cellulomonas hominis NBRC 16055.</title>
        <authorList>
            <person name="Hosoyama A."/>
            <person name="Uohara A."/>
            <person name="Ohji S."/>
            <person name="Ichikawa N."/>
        </authorList>
    </citation>
    <scope>NUCLEOTIDE SEQUENCE [LARGE SCALE GENOMIC DNA]</scope>
    <source>
        <strain evidence="1 3">NBRC 16055</strain>
    </source>
</reference>
<dbReference type="InterPro" id="IPR020835">
    <property type="entry name" value="Catalase_sf"/>
</dbReference>
<protein>
    <recommendedName>
        <fullName evidence="5">Phosphodiesterase</fullName>
    </recommendedName>
</protein>
<evidence type="ECO:0000313" key="2">
    <source>
        <dbReference type="EMBL" id="MBB5473550.1"/>
    </source>
</evidence>
<dbReference type="Proteomes" id="UP000564629">
    <property type="component" value="Unassembled WGS sequence"/>
</dbReference>
<proteinExistence type="predicted"/>
<sequence length="208" mass="21808">MGAALGALVVVARRLRRARRPLHPRGMVRHGTLALDDAGAPGARELGAPLVTPALVRVSRSVGLPAPLPDVQGLAVRWHEGGRAQDLLLASTGLGRLSRFLLVPRPHPWSGPASTLMPFLDAGGRAVLVAAVPLPDGPRDGGVDVLLLTARPGGPWHRAGRLACPAVPGDADDPGLRFDPVLRAPGALRVPDWAARLRLPAYRRARAG</sequence>
<dbReference type="GO" id="GO:0020037">
    <property type="term" value="F:heme binding"/>
    <property type="evidence" value="ECO:0007669"/>
    <property type="project" value="InterPro"/>
</dbReference>
<dbReference type="OrthoDB" id="3368165at2"/>
<keyword evidence="3" id="KW-1185">Reference proteome</keyword>
<dbReference type="SUPFAM" id="SSF56634">
    <property type="entry name" value="Heme-dependent catalase-like"/>
    <property type="match status" value="1"/>
</dbReference>
<organism evidence="1 3">
    <name type="scientific">Cellulomonas hominis</name>
    <dbReference type="NCBI Taxonomy" id="156981"/>
    <lineage>
        <taxon>Bacteria</taxon>
        <taxon>Bacillati</taxon>
        <taxon>Actinomycetota</taxon>
        <taxon>Actinomycetes</taxon>
        <taxon>Micrococcales</taxon>
        <taxon>Cellulomonadaceae</taxon>
        <taxon>Cellulomonas</taxon>
    </lineage>
</organism>
<accession>A0A511FDT9</accession>
<dbReference type="AlphaFoldDB" id="A0A511FDT9"/>
<dbReference type="Proteomes" id="UP000321723">
    <property type="component" value="Unassembled WGS sequence"/>
</dbReference>
<evidence type="ECO:0008006" key="5">
    <source>
        <dbReference type="Google" id="ProtNLM"/>
    </source>
</evidence>
<evidence type="ECO:0000313" key="3">
    <source>
        <dbReference type="Proteomes" id="UP000321723"/>
    </source>
</evidence>
<dbReference type="EMBL" id="JACHDN010000001">
    <property type="protein sequence ID" value="MBB5473550.1"/>
    <property type="molecule type" value="Genomic_DNA"/>
</dbReference>
<comment type="caution">
    <text evidence="1">The sequence shown here is derived from an EMBL/GenBank/DDBJ whole genome shotgun (WGS) entry which is preliminary data.</text>
</comment>
<gene>
    <name evidence="1" type="ORF">CHO01_11040</name>
    <name evidence="2" type="ORF">HNR08_002286</name>
</gene>
<evidence type="ECO:0000313" key="1">
    <source>
        <dbReference type="EMBL" id="GEL45988.1"/>
    </source>
</evidence>
<reference evidence="2 4" key="2">
    <citation type="submission" date="2020-08" db="EMBL/GenBank/DDBJ databases">
        <title>Sequencing the genomes of 1000 actinobacteria strains.</title>
        <authorList>
            <person name="Klenk H.-P."/>
        </authorList>
    </citation>
    <scope>NUCLEOTIDE SEQUENCE [LARGE SCALE GENOMIC DNA]</scope>
    <source>
        <strain evidence="2 4">DSM 9581</strain>
    </source>
</reference>
<evidence type="ECO:0000313" key="4">
    <source>
        <dbReference type="Proteomes" id="UP000564629"/>
    </source>
</evidence>
<name>A0A511FDT9_9CELL</name>